<organism evidence="2">
    <name type="scientific">Nothobranchius rachovii</name>
    <name type="common">bluefin notho</name>
    <dbReference type="NCBI Taxonomy" id="451742"/>
    <lineage>
        <taxon>Eukaryota</taxon>
        <taxon>Metazoa</taxon>
        <taxon>Chordata</taxon>
        <taxon>Craniata</taxon>
        <taxon>Vertebrata</taxon>
        <taxon>Euteleostomi</taxon>
        <taxon>Actinopterygii</taxon>
        <taxon>Neopterygii</taxon>
        <taxon>Teleostei</taxon>
        <taxon>Neoteleostei</taxon>
        <taxon>Acanthomorphata</taxon>
        <taxon>Ovalentaria</taxon>
        <taxon>Atherinomorphae</taxon>
        <taxon>Cyprinodontiformes</taxon>
        <taxon>Nothobranchiidae</taxon>
        <taxon>Nothobranchius</taxon>
    </lineage>
</organism>
<name>A0A1A8Q536_9TELE</name>
<gene>
    <name evidence="2" type="primary">Nfu_g_1_024693</name>
</gene>
<reference evidence="2" key="1">
    <citation type="submission" date="2016-05" db="EMBL/GenBank/DDBJ databases">
        <authorList>
            <person name="Lavstsen T."/>
            <person name="Jespersen J.S."/>
        </authorList>
    </citation>
    <scope>NUCLEOTIDE SEQUENCE</scope>
    <source>
        <tissue evidence="2">Brain</tissue>
    </source>
</reference>
<feature type="non-terminal residue" evidence="2">
    <location>
        <position position="41"/>
    </location>
</feature>
<dbReference type="EMBL" id="HAEI01004331">
    <property type="protein sequence ID" value="SBR88319.1"/>
    <property type="molecule type" value="Transcribed_RNA"/>
</dbReference>
<reference evidence="2" key="2">
    <citation type="submission" date="2016-06" db="EMBL/GenBank/DDBJ databases">
        <title>The genome of a short-lived fish provides insights into sex chromosome evolution and the genetic control of aging.</title>
        <authorList>
            <person name="Reichwald K."/>
            <person name="Felder M."/>
            <person name="Petzold A."/>
            <person name="Koch P."/>
            <person name="Groth M."/>
            <person name="Platzer M."/>
        </authorList>
    </citation>
    <scope>NUCLEOTIDE SEQUENCE</scope>
    <source>
        <tissue evidence="2">Brain</tissue>
    </source>
</reference>
<feature type="non-terminal residue" evidence="2">
    <location>
        <position position="1"/>
    </location>
</feature>
<accession>A0A1A8Q536</accession>
<proteinExistence type="predicted"/>
<feature type="region of interest" description="Disordered" evidence="1">
    <location>
        <begin position="20"/>
        <end position="41"/>
    </location>
</feature>
<sequence length="41" mass="4609">DSSREVTDLEGLVYVMSRGEYSSHHSPPLSSDYRRGSNSCF</sequence>
<evidence type="ECO:0000256" key="1">
    <source>
        <dbReference type="SAM" id="MobiDB-lite"/>
    </source>
</evidence>
<protein>
    <submittedName>
        <fullName evidence="2">Uncharacterized protein</fullName>
    </submittedName>
</protein>
<evidence type="ECO:0000313" key="2">
    <source>
        <dbReference type="EMBL" id="SBR88319.1"/>
    </source>
</evidence>
<dbReference type="AlphaFoldDB" id="A0A1A8Q536"/>